<gene>
    <name evidence="2" type="ORF">C8N43_3500</name>
</gene>
<feature type="domain" description="VWFA" evidence="1">
    <location>
        <begin position="52"/>
        <end position="196"/>
    </location>
</feature>
<dbReference type="PRINTS" id="PR00453">
    <property type="entry name" value="VWFADOMAIN"/>
</dbReference>
<dbReference type="EMBL" id="QBKS01000002">
    <property type="protein sequence ID" value="PTX54682.1"/>
    <property type="molecule type" value="Genomic_DNA"/>
</dbReference>
<accession>A0A2T6BF34</accession>
<evidence type="ECO:0000259" key="1">
    <source>
        <dbReference type="PROSITE" id="PS50234"/>
    </source>
</evidence>
<organism evidence="2 3">
    <name type="scientific">Litoreibacter ponti</name>
    <dbReference type="NCBI Taxonomy" id="1510457"/>
    <lineage>
        <taxon>Bacteria</taxon>
        <taxon>Pseudomonadati</taxon>
        <taxon>Pseudomonadota</taxon>
        <taxon>Alphaproteobacteria</taxon>
        <taxon>Rhodobacterales</taxon>
        <taxon>Roseobacteraceae</taxon>
        <taxon>Litoreibacter</taxon>
    </lineage>
</organism>
<evidence type="ECO:0000313" key="2">
    <source>
        <dbReference type="EMBL" id="PTX54682.1"/>
    </source>
</evidence>
<dbReference type="Proteomes" id="UP000243978">
    <property type="component" value="Unassembled WGS sequence"/>
</dbReference>
<dbReference type="SUPFAM" id="SSF53300">
    <property type="entry name" value="vWA-like"/>
    <property type="match status" value="1"/>
</dbReference>
<evidence type="ECO:0000313" key="3">
    <source>
        <dbReference type="Proteomes" id="UP000243978"/>
    </source>
</evidence>
<protein>
    <submittedName>
        <fullName evidence="2">Ca-activated chloride channel family protein</fullName>
    </submittedName>
</protein>
<reference evidence="2 3" key="1">
    <citation type="submission" date="2018-04" db="EMBL/GenBank/DDBJ databases">
        <title>Genomic Encyclopedia of Archaeal and Bacterial Type Strains, Phase II (KMG-II): from individual species to whole genera.</title>
        <authorList>
            <person name="Goeker M."/>
        </authorList>
    </citation>
    <scope>NUCLEOTIDE SEQUENCE [LARGE SCALE GENOMIC DNA]</scope>
    <source>
        <strain evidence="2 3">DSM 100977</strain>
    </source>
</reference>
<dbReference type="InterPro" id="IPR036465">
    <property type="entry name" value="vWFA_dom_sf"/>
</dbReference>
<dbReference type="Gene3D" id="3.40.50.410">
    <property type="entry name" value="von Willebrand factor, type A domain"/>
    <property type="match status" value="1"/>
</dbReference>
<name>A0A2T6BF34_9RHOB</name>
<proteinExistence type="predicted"/>
<sequence>MRFGERPMTELLVDRAANRSTCGHMTMRVLFPTILAAFCATHAVATDKCTADAMIVFDGSGSMAEMGFNDISEPRIFEARRAVAEAVPEIAQTRRLGLVVYGPNGEDECTGLDLRFPPTANAAGAVIDAVNALEPSGSTPLTQAVRIAADELQYKTKPAAIVLVTDGKETCGGLPCALANELHNEGADTTVHVIGFKVRSQFFSWNSQSDRGAPESVARCLSDQTGGTYTNAETLDQLTAALRATLGCKLLF</sequence>
<dbReference type="InterPro" id="IPR002035">
    <property type="entry name" value="VWF_A"/>
</dbReference>
<dbReference type="SMART" id="SM00327">
    <property type="entry name" value="VWA"/>
    <property type="match status" value="1"/>
</dbReference>
<dbReference type="Pfam" id="PF13519">
    <property type="entry name" value="VWA_2"/>
    <property type="match status" value="1"/>
</dbReference>
<dbReference type="AlphaFoldDB" id="A0A2T6BF34"/>
<comment type="caution">
    <text evidence="2">The sequence shown here is derived from an EMBL/GenBank/DDBJ whole genome shotgun (WGS) entry which is preliminary data.</text>
</comment>
<keyword evidence="3" id="KW-1185">Reference proteome</keyword>
<dbReference type="PROSITE" id="PS50234">
    <property type="entry name" value="VWFA"/>
    <property type="match status" value="1"/>
</dbReference>